<comment type="caution">
    <text evidence="1">The sequence shown here is derived from an EMBL/GenBank/DDBJ whole genome shotgun (WGS) entry which is preliminary data.</text>
</comment>
<name>A0AAD4JWL0_9MUSC</name>
<dbReference type="GO" id="GO:0005634">
    <property type="term" value="C:nucleus"/>
    <property type="evidence" value="ECO:0007669"/>
    <property type="project" value="UniProtKB-ARBA"/>
</dbReference>
<protein>
    <submittedName>
        <fullName evidence="1">Uncharacterized protein</fullName>
    </submittedName>
</protein>
<organism evidence="1 2">
    <name type="scientific">Drosophila rubida</name>
    <dbReference type="NCBI Taxonomy" id="30044"/>
    <lineage>
        <taxon>Eukaryota</taxon>
        <taxon>Metazoa</taxon>
        <taxon>Ecdysozoa</taxon>
        <taxon>Arthropoda</taxon>
        <taxon>Hexapoda</taxon>
        <taxon>Insecta</taxon>
        <taxon>Pterygota</taxon>
        <taxon>Neoptera</taxon>
        <taxon>Endopterygota</taxon>
        <taxon>Diptera</taxon>
        <taxon>Brachycera</taxon>
        <taxon>Muscomorpha</taxon>
        <taxon>Ephydroidea</taxon>
        <taxon>Drosophilidae</taxon>
        <taxon>Drosophila</taxon>
    </lineage>
</organism>
<dbReference type="SUPFAM" id="SSF47095">
    <property type="entry name" value="HMG-box"/>
    <property type="match status" value="1"/>
</dbReference>
<gene>
    <name evidence="1" type="ORF">KR093_007849</name>
</gene>
<dbReference type="EMBL" id="JAJJHW010002774">
    <property type="protein sequence ID" value="KAH8365977.1"/>
    <property type="molecule type" value="Genomic_DNA"/>
</dbReference>
<sequence length="84" mass="10147">MANNGFCSNEQIIKLVQKRYKHLGIHITPFMAYLEEYIEYLRVHAFKENFDMNEIAQMARFNWKMLKKNEKMRYMSIAIHADIS</sequence>
<keyword evidence="2" id="KW-1185">Reference proteome</keyword>
<evidence type="ECO:0000313" key="2">
    <source>
        <dbReference type="Proteomes" id="UP001200034"/>
    </source>
</evidence>
<evidence type="ECO:0000313" key="1">
    <source>
        <dbReference type="EMBL" id="KAH8365977.1"/>
    </source>
</evidence>
<accession>A0AAD4JWL0</accession>
<proteinExistence type="predicted"/>
<dbReference type="Proteomes" id="UP001200034">
    <property type="component" value="Unassembled WGS sequence"/>
</dbReference>
<dbReference type="AlphaFoldDB" id="A0AAD4JWL0"/>
<dbReference type="InterPro" id="IPR036910">
    <property type="entry name" value="HMG_box_dom_sf"/>
</dbReference>
<reference evidence="1" key="1">
    <citation type="journal article" date="2021" name="Mol. Ecol. Resour.">
        <title>Phylogenomic analyses of the genus Drosophila reveals genomic signals of climate adaptation.</title>
        <authorList>
            <person name="Li F."/>
            <person name="Rane R.V."/>
            <person name="Luria V."/>
            <person name="Xiong Z."/>
            <person name="Chen J."/>
            <person name="Li Z."/>
            <person name="Catullo R.A."/>
            <person name="Griffin P.C."/>
            <person name="Schiffer M."/>
            <person name="Pearce S."/>
            <person name="Lee S.F."/>
            <person name="McElroy K."/>
            <person name="Stocker A."/>
            <person name="Shirriffs J."/>
            <person name="Cockerell F."/>
            <person name="Coppin C."/>
            <person name="Sgro C.M."/>
            <person name="Karger A."/>
            <person name="Cain J.W."/>
            <person name="Weber J.A."/>
            <person name="Santpere G."/>
            <person name="Kirschner M.W."/>
            <person name="Hoffmann A.A."/>
            <person name="Oakeshott J.G."/>
            <person name="Zhang G."/>
        </authorList>
    </citation>
    <scope>NUCLEOTIDE SEQUENCE</scope>
    <source>
        <strain evidence="1">BGI-SZ-2011g</strain>
    </source>
</reference>